<sequence length="267" mass="27955">MAKPPTPIAPSTTDKGQKRADAEQEMLMREVDEAVRQDEVGNFAKKYGVPLGGAFVLAIAAFGGFLLWQSSSEASLEERSEELVQAMDELDANNLGLADEELTALSEGTDGAAAAAAMLRAGIAMEQDRPADAAALFDRVANNAELPSEMRDIAAIRSVSAQYDTLDPQVVIDRIGPLAQADSAYFGSAGELVAHAYLAQNKPDQAGPLLVSISQDDNVPQSIRGRTRQLAGLLGFDAIEDVDAALTEITGENPATASDVAAAGPAQ</sequence>
<gene>
    <name evidence="4" type="ORF">AAV99_06755</name>
</gene>
<evidence type="ECO:0000256" key="1">
    <source>
        <dbReference type="SAM" id="MobiDB-lite"/>
    </source>
</evidence>
<evidence type="ECO:0000256" key="2">
    <source>
        <dbReference type="SAM" id="Phobius"/>
    </source>
</evidence>
<proteinExistence type="predicted"/>
<keyword evidence="2" id="KW-0472">Membrane</keyword>
<comment type="caution">
    <text evidence="4">The sequence shown here is derived from an EMBL/GenBank/DDBJ whole genome shotgun (WGS) entry which is preliminary data.</text>
</comment>
<feature type="region of interest" description="Disordered" evidence="1">
    <location>
        <begin position="1"/>
        <end position="23"/>
    </location>
</feature>
<dbReference type="InterPro" id="IPR018704">
    <property type="entry name" value="SecYEG/CpoB_TPR"/>
</dbReference>
<dbReference type="PATRIC" id="fig|874156.12.peg.1391"/>
<reference evidence="4 5" key="1">
    <citation type="submission" date="2015-04" db="EMBL/GenBank/DDBJ databases">
        <title>The draft genome sequence of Erythrobacter marinus HWDM-33.</title>
        <authorList>
            <person name="Zhuang L."/>
            <person name="Liu Y."/>
            <person name="Shao Z."/>
        </authorList>
    </citation>
    <scope>NUCLEOTIDE SEQUENCE [LARGE SCALE GENOMIC DNA]</scope>
    <source>
        <strain evidence="4 5">HWDM-33</strain>
    </source>
</reference>
<feature type="domain" description="Ancillary SecYEG translocon subunit/Cell division coordinator CpoB TPR" evidence="3">
    <location>
        <begin position="43"/>
        <end position="206"/>
    </location>
</feature>
<dbReference type="RefSeq" id="WP_047093284.1">
    <property type="nucleotide sequence ID" value="NZ_LBHU01000002.1"/>
</dbReference>
<name>A0A0H0XT63_9SPHN</name>
<dbReference type="AlphaFoldDB" id="A0A0H0XT63"/>
<dbReference type="Pfam" id="PF09976">
    <property type="entry name" value="TPR_21"/>
    <property type="match status" value="1"/>
</dbReference>
<organism evidence="4 5">
    <name type="scientific">Aurantiacibacter marinus</name>
    <dbReference type="NCBI Taxonomy" id="874156"/>
    <lineage>
        <taxon>Bacteria</taxon>
        <taxon>Pseudomonadati</taxon>
        <taxon>Pseudomonadota</taxon>
        <taxon>Alphaproteobacteria</taxon>
        <taxon>Sphingomonadales</taxon>
        <taxon>Erythrobacteraceae</taxon>
        <taxon>Aurantiacibacter</taxon>
    </lineage>
</organism>
<dbReference type="Proteomes" id="UP000053455">
    <property type="component" value="Unassembled WGS sequence"/>
</dbReference>
<evidence type="ECO:0000313" key="4">
    <source>
        <dbReference type="EMBL" id="KLI63470.1"/>
    </source>
</evidence>
<dbReference type="STRING" id="874156.GCA_001021555_01969"/>
<protein>
    <recommendedName>
        <fullName evidence="3">Ancillary SecYEG translocon subunit/Cell division coordinator CpoB TPR domain-containing protein</fullName>
    </recommendedName>
</protein>
<dbReference type="OrthoDB" id="7173339at2"/>
<feature type="transmembrane region" description="Helical" evidence="2">
    <location>
        <begin position="47"/>
        <end position="68"/>
    </location>
</feature>
<keyword evidence="2" id="KW-0812">Transmembrane</keyword>
<dbReference type="EMBL" id="LBHU01000002">
    <property type="protein sequence ID" value="KLI63470.1"/>
    <property type="molecule type" value="Genomic_DNA"/>
</dbReference>
<keyword evidence="5" id="KW-1185">Reference proteome</keyword>
<evidence type="ECO:0000313" key="5">
    <source>
        <dbReference type="Proteomes" id="UP000053455"/>
    </source>
</evidence>
<keyword evidence="2" id="KW-1133">Transmembrane helix</keyword>
<evidence type="ECO:0000259" key="3">
    <source>
        <dbReference type="Pfam" id="PF09976"/>
    </source>
</evidence>
<accession>A0A0H0XT63</accession>